<keyword evidence="3" id="KW-1185">Reference proteome</keyword>
<accession>A0A8S1LND4</accession>
<gene>
    <name evidence="2" type="ORF">PSON_ATCC_30995.1.T0230152</name>
</gene>
<evidence type="ECO:0000256" key="1">
    <source>
        <dbReference type="SAM" id="Phobius"/>
    </source>
</evidence>
<comment type="caution">
    <text evidence="2">The sequence shown here is derived from an EMBL/GenBank/DDBJ whole genome shotgun (WGS) entry which is preliminary data.</text>
</comment>
<keyword evidence="1" id="KW-1133">Transmembrane helix</keyword>
<protein>
    <submittedName>
        <fullName evidence="2">Uncharacterized protein</fullName>
    </submittedName>
</protein>
<proteinExistence type="predicted"/>
<dbReference type="EMBL" id="CAJJDN010000023">
    <property type="protein sequence ID" value="CAD8067661.1"/>
    <property type="molecule type" value="Genomic_DNA"/>
</dbReference>
<dbReference type="OrthoDB" id="291576at2759"/>
<evidence type="ECO:0000313" key="2">
    <source>
        <dbReference type="EMBL" id="CAD8067661.1"/>
    </source>
</evidence>
<dbReference type="Proteomes" id="UP000692954">
    <property type="component" value="Unassembled WGS sequence"/>
</dbReference>
<organism evidence="2 3">
    <name type="scientific">Paramecium sonneborni</name>
    <dbReference type="NCBI Taxonomy" id="65129"/>
    <lineage>
        <taxon>Eukaryota</taxon>
        <taxon>Sar</taxon>
        <taxon>Alveolata</taxon>
        <taxon>Ciliophora</taxon>
        <taxon>Intramacronucleata</taxon>
        <taxon>Oligohymenophorea</taxon>
        <taxon>Peniculida</taxon>
        <taxon>Parameciidae</taxon>
        <taxon>Paramecium</taxon>
    </lineage>
</organism>
<keyword evidence="1" id="KW-0812">Transmembrane</keyword>
<dbReference type="AlphaFoldDB" id="A0A8S1LND4"/>
<evidence type="ECO:0000313" key="3">
    <source>
        <dbReference type="Proteomes" id="UP000692954"/>
    </source>
</evidence>
<sequence>MLQDEIMKPSFRLSDLFKFEDQNLYIDSPTKRKSLAPPKPLQKYIFDITNGAFQFTITEFTQSIKKERVPIQKNLLKKINQYVENECQQLQNQQVEKRIQLKIIEDLNLLVFALCHISKPIVDFLENHFIDYAEELQITIWEVNLQLFQPKIVELIKKYIASSMNVVSGNLYSQLLELSHQLLCNLSYEVSDQICLILEECRGYIEPFIAKFRERNIPQILLNKYTILALFQELSQSCYQTIQDLLEFTLFHYAEPDVVEKFMKYAIENYDTLILKNKILSNQTLQNENINKETVEQVLDSLQQCITNKSKSIAVYKIQCRQKLQKQQSEDDEDQCTLSTDIKSFKIQQETRQYLNGLYLESEDPQSKFIIYVVNDKFKVIYAPLVSKRWAFQKTFVIDQQDKDGFFRKDSKRKSGWGVYPVKFKSMKEMIESNWVNEQLGLMILNKYQEDVYQLRRKVEGEMDTMFGSFLANVSKNKEFLYNFGENAVNNGCMQQLVVYMPLLKDFLNLGGFGAQALLTSQEIYTPQRTFTSTLAISTSLVSGAIIGQALIPIPLVGGIVGGIIGGYLGNKGMTNYTKSRNEKKAQEMVQKLQQNQQQDGHWECNKINLEIMVINFKILNDHMPKILSDDNDKQTKWLNLVIFGVVGLFFNSNEMAGEWQECLECLLKYIQIEKIQLADTLENLKQIVEVIVKNL</sequence>
<name>A0A8S1LND4_9CILI</name>
<feature type="transmembrane region" description="Helical" evidence="1">
    <location>
        <begin position="550"/>
        <end position="571"/>
    </location>
</feature>
<keyword evidence="1" id="KW-0472">Membrane</keyword>
<reference evidence="2" key="1">
    <citation type="submission" date="2021-01" db="EMBL/GenBank/DDBJ databases">
        <authorList>
            <consortium name="Genoscope - CEA"/>
            <person name="William W."/>
        </authorList>
    </citation>
    <scope>NUCLEOTIDE SEQUENCE</scope>
</reference>